<dbReference type="PROSITE" id="PS51257">
    <property type="entry name" value="PROKAR_LIPOPROTEIN"/>
    <property type="match status" value="1"/>
</dbReference>
<dbReference type="SMART" id="SM00860">
    <property type="entry name" value="SMI1_KNR4"/>
    <property type="match status" value="1"/>
</dbReference>
<gene>
    <name evidence="2" type="ORF">JIN85_18935</name>
</gene>
<evidence type="ECO:0000259" key="1">
    <source>
        <dbReference type="SMART" id="SM00860"/>
    </source>
</evidence>
<keyword evidence="3" id="KW-1185">Reference proteome</keyword>
<dbReference type="SUPFAM" id="SSF160631">
    <property type="entry name" value="SMI1/KNR4-like"/>
    <property type="match status" value="1"/>
</dbReference>
<feature type="domain" description="Knr4/Smi1-like" evidence="1">
    <location>
        <begin position="59"/>
        <end position="178"/>
    </location>
</feature>
<protein>
    <submittedName>
        <fullName evidence="2">SMI1/KNR4 family protein</fullName>
    </submittedName>
</protein>
<dbReference type="EMBL" id="JAENIJ010000053">
    <property type="protein sequence ID" value="MBK1884499.1"/>
    <property type="molecule type" value="Genomic_DNA"/>
</dbReference>
<accession>A0A934SEN0</accession>
<organism evidence="2 3">
    <name type="scientific">Luteolibacter pohnpeiensis</name>
    <dbReference type="NCBI Taxonomy" id="454153"/>
    <lineage>
        <taxon>Bacteria</taxon>
        <taxon>Pseudomonadati</taxon>
        <taxon>Verrucomicrobiota</taxon>
        <taxon>Verrucomicrobiia</taxon>
        <taxon>Verrucomicrobiales</taxon>
        <taxon>Verrucomicrobiaceae</taxon>
        <taxon>Luteolibacter</taxon>
    </lineage>
</organism>
<dbReference type="RefSeq" id="WP_200273745.1">
    <property type="nucleotide sequence ID" value="NZ_JAENIJ010000053.1"/>
</dbReference>
<name>A0A934SEN0_9BACT</name>
<dbReference type="Proteomes" id="UP000603141">
    <property type="component" value="Unassembled WGS sequence"/>
</dbReference>
<dbReference type="InterPro" id="IPR037883">
    <property type="entry name" value="Knr4/Smi1-like_sf"/>
</dbReference>
<proteinExistence type="predicted"/>
<dbReference type="Gene3D" id="3.40.1580.10">
    <property type="entry name" value="SMI1/KNR4-like"/>
    <property type="match status" value="1"/>
</dbReference>
<dbReference type="Pfam" id="PF09346">
    <property type="entry name" value="SMI1_KNR4"/>
    <property type="match status" value="1"/>
</dbReference>
<comment type="caution">
    <text evidence="2">The sequence shown here is derived from an EMBL/GenBank/DDBJ whole genome shotgun (WGS) entry which is preliminary data.</text>
</comment>
<reference evidence="2" key="1">
    <citation type="submission" date="2021-01" db="EMBL/GenBank/DDBJ databases">
        <title>Modified the classification status of verrucomicrobia.</title>
        <authorList>
            <person name="Feng X."/>
        </authorList>
    </citation>
    <scope>NUCLEOTIDE SEQUENCE</scope>
    <source>
        <strain evidence="2">KCTC 22041</strain>
    </source>
</reference>
<sequence length="189" mass="21475">MFSRLGLLTIVLLTLCSCDKPKESTQQEATPMSEWHKCIVAFHKVDNVDDPDSLVLGSPATATTIAEFEKAIGYAMPDEFKQLYSEFDGFGTSRDGETDWFFLPISKLPEHASEVRDWFQETHPEIAKRFVPFVDWGNGDASGYVFSETGTLLPGVFMFEHESYEFEEDQDWEEFLVPVDTSICAFLTE</sequence>
<dbReference type="InterPro" id="IPR018958">
    <property type="entry name" value="Knr4/Smi1-like_dom"/>
</dbReference>
<evidence type="ECO:0000313" key="2">
    <source>
        <dbReference type="EMBL" id="MBK1884499.1"/>
    </source>
</evidence>
<dbReference type="AlphaFoldDB" id="A0A934SEN0"/>
<evidence type="ECO:0000313" key="3">
    <source>
        <dbReference type="Proteomes" id="UP000603141"/>
    </source>
</evidence>